<dbReference type="Gene3D" id="3.90.1720.10">
    <property type="entry name" value="endopeptidase domain like (from Nostoc punctiforme)"/>
    <property type="match status" value="1"/>
</dbReference>
<dbReference type="KEGG" id="psyo:PB01_16680"/>
<dbReference type="Proteomes" id="UP000325517">
    <property type="component" value="Chromosome"/>
</dbReference>
<dbReference type="OrthoDB" id="1645744at2"/>
<proteinExistence type="predicted"/>
<reference evidence="1 2" key="1">
    <citation type="submission" date="2018-07" db="EMBL/GenBank/DDBJ databases">
        <title>Complete genome sequence of Psychrobacillus sp. PB01, isolated from iceberg, and comparative genome analysis of Psychrobacillus strains.</title>
        <authorList>
            <person name="Lee P.C."/>
        </authorList>
    </citation>
    <scope>NUCLEOTIDE SEQUENCE [LARGE SCALE GENOMIC DNA]</scope>
    <source>
        <strain evidence="1 2">PB01</strain>
    </source>
</reference>
<keyword evidence="2" id="KW-1185">Reference proteome</keyword>
<dbReference type="EMBL" id="CP031223">
    <property type="protein sequence ID" value="QFG00313.1"/>
    <property type="molecule type" value="Genomic_DNA"/>
</dbReference>
<sequence length="196" mass="23161">MEKTIYIMLSKTGTLFSKAIGVYTRKDLNHTSIAFDEQLLEMYSFGRKNKHNPFNGGFIREDATSTLFNRARCAIYKCQVSSYEYKRMRNKIRRMEQQKELYKYNLIGLFGLAMNIKIEREHAFFCSQFVATIMNECQSSKLQVAPCFVQPHHFEQLPSLKLMYKGQLKTYICSKRENEKPLQVIGWEKFTYQIQP</sequence>
<protein>
    <submittedName>
        <fullName evidence="1">Uncharacterized protein</fullName>
    </submittedName>
</protein>
<gene>
    <name evidence="1" type="ORF">PB01_16680</name>
</gene>
<evidence type="ECO:0000313" key="1">
    <source>
        <dbReference type="EMBL" id="QFG00313.1"/>
    </source>
</evidence>
<organism evidence="1 2">
    <name type="scientific">Psychrobacillus glaciei</name>
    <dbReference type="NCBI Taxonomy" id="2283160"/>
    <lineage>
        <taxon>Bacteria</taxon>
        <taxon>Bacillati</taxon>
        <taxon>Bacillota</taxon>
        <taxon>Bacilli</taxon>
        <taxon>Bacillales</taxon>
        <taxon>Bacillaceae</taxon>
        <taxon>Psychrobacillus</taxon>
    </lineage>
</organism>
<name>A0A5J6SRX2_9BACI</name>
<evidence type="ECO:0000313" key="2">
    <source>
        <dbReference type="Proteomes" id="UP000325517"/>
    </source>
</evidence>
<dbReference type="AlphaFoldDB" id="A0A5J6SRX2"/>
<accession>A0A5J6SRX2</accession>